<sequence>MAKKYTVMIFDPEKYGKSKTIFISKRPFWAVGFIIFFLLASTGISSYIAYSFYKESRMQQAAVGSDSKSAVFNVQFANYIQQLDELNNKMNSLDELEYKVRELVSYQDGSRVVKQVAVGGKEVDILREYFAFSDRREQEFFDSLNETLDVMRIEINKREVSLAKLVDFLEEQRLVMLSTPTIWPVRGWVSSKFGFRTSPFSGRRVFHEGLDIAARYGIPVRSTAKGIVLYAGEKAGYGKIVTIDHGYGYMTRYGHNSSLTVKVGDRVEKGDVIAKVGSTGRSTGPHVHYEVLVNGIPVNPQKFIIDENETEIY</sequence>
<dbReference type="Gene3D" id="2.70.70.10">
    <property type="entry name" value="Glucose Permease (Domain IIA)"/>
    <property type="match status" value="1"/>
</dbReference>
<dbReference type="InterPro" id="IPR050570">
    <property type="entry name" value="Cell_wall_metabolism_enzyme"/>
</dbReference>
<proteinExistence type="predicted"/>
<dbReference type="AlphaFoldDB" id="V2RK85"/>
<reference evidence="2" key="1">
    <citation type="journal article" date="2014" name="Genome Announc.">
        <title>Draft genome sequences of the altered schaedler flora, a defined bacterial community from gnotobiotic mice.</title>
        <authorList>
            <person name="Wannemuehler M.J."/>
            <person name="Overstreet A.M."/>
            <person name="Ward D.V."/>
            <person name="Phillips G.J."/>
        </authorList>
    </citation>
    <scope>NUCLEOTIDE SEQUENCE</scope>
    <source>
        <strain evidence="2">ASF457</strain>
    </source>
</reference>
<protein>
    <recommendedName>
        <fullName evidence="1">M23ase beta-sheet core domain-containing protein</fullName>
    </recommendedName>
</protein>
<dbReference type="FunFam" id="2.70.70.10:FF:000006">
    <property type="entry name" value="M23 family peptidase"/>
    <property type="match status" value="1"/>
</dbReference>
<dbReference type="GO" id="GO:0004222">
    <property type="term" value="F:metalloendopeptidase activity"/>
    <property type="evidence" value="ECO:0007669"/>
    <property type="project" value="TreeGrafter"/>
</dbReference>
<accession>V2RK85</accession>
<dbReference type="InterPro" id="IPR016047">
    <property type="entry name" value="M23ase_b-sheet_dom"/>
</dbReference>
<reference evidence="2" key="3">
    <citation type="submission" date="2022-06" db="EMBL/GenBank/DDBJ databases">
        <title>Resources to Facilitate Use of the Altered Schaedler Flora (ASF) Mouse Model to Study Microbiome Function.</title>
        <authorList>
            <person name="Proctor A."/>
            <person name="Parvinroo S."/>
            <person name="Richie T."/>
            <person name="Jia X."/>
            <person name="Lee S.T.M."/>
            <person name="Karp P.D."/>
            <person name="Paley S."/>
            <person name="Kostic A.D."/>
            <person name="Pierre J.F."/>
            <person name="Wannemuehler M.J."/>
            <person name="Phillips G.J."/>
        </authorList>
    </citation>
    <scope>NUCLEOTIDE SEQUENCE</scope>
    <source>
        <strain evidence="2">ASF457</strain>
    </source>
</reference>
<dbReference type="eggNOG" id="COG0739">
    <property type="taxonomic scope" value="Bacteria"/>
</dbReference>
<organism evidence="2 3">
    <name type="scientific">Mucispirillum schaedleri ASF457</name>
    <dbReference type="NCBI Taxonomy" id="1379858"/>
    <lineage>
        <taxon>Bacteria</taxon>
        <taxon>Pseudomonadati</taxon>
        <taxon>Deferribacterota</taxon>
        <taxon>Deferribacteres</taxon>
        <taxon>Deferribacterales</taxon>
        <taxon>Mucispirillaceae</taxon>
        <taxon>Mucispirillum</taxon>
    </lineage>
</organism>
<feature type="domain" description="M23ase beta-sheet core" evidence="1">
    <location>
        <begin position="206"/>
        <end position="300"/>
    </location>
</feature>
<dbReference type="SUPFAM" id="SSF51261">
    <property type="entry name" value="Duplicated hybrid motif"/>
    <property type="match status" value="1"/>
</dbReference>
<evidence type="ECO:0000259" key="1">
    <source>
        <dbReference type="Pfam" id="PF01551"/>
    </source>
</evidence>
<dbReference type="RefSeq" id="WP_023275953.1">
    <property type="nucleotide sequence ID" value="NZ_CP097562.1"/>
</dbReference>
<reference evidence="2" key="2">
    <citation type="submission" date="2022-05" db="EMBL/GenBank/DDBJ databases">
        <authorList>
            <person name="Proctor A.L."/>
            <person name="Phillips G.J."/>
            <person name="Wannemuehler M.J."/>
        </authorList>
    </citation>
    <scope>NUCLEOTIDE SEQUENCE</scope>
    <source>
        <strain evidence="2">ASF457</strain>
    </source>
</reference>
<dbReference type="EMBL" id="CP097562">
    <property type="protein sequence ID" value="USF24581.1"/>
    <property type="molecule type" value="Genomic_DNA"/>
</dbReference>
<dbReference type="KEGG" id="msch:N508_001670"/>
<dbReference type="CDD" id="cd12797">
    <property type="entry name" value="M23_peptidase"/>
    <property type="match status" value="1"/>
</dbReference>
<gene>
    <name evidence="2" type="ORF">N508_001670</name>
</gene>
<dbReference type="Proteomes" id="UP000017429">
    <property type="component" value="Chromosome"/>
</dbReference>
<dbReference type="Pfam" id="PF01551">
    <property type="entry name" value="Peptidase_M23"/>
    <property type="match status" value="1"/>
</dbReference>
<dbReference type="InterPro" id="IPR011055">
    <property type="entry name" value="Dup_hybrid_motif"/>
</dbReference>
<dbReference type="OrthoDB" id="5623881at2"/>
<name>V2RK85_9BACT</name>
<keyword evidence="3" id="KW-1185">Reference proteome</keyword>
<evidence type="ECO:0000313" key="3">
    <source>
        <dbReference type="Proteomes" id="UP000017429"/>
    </source>
</evidence>
<dbReference type="PANTHER" id="PTHR21666">
    <property type="entry name" value="PEPTIDASE-RELATED"/>
    <property type="match status" value="1"/>
</dbReference>
<evidence type="ECO:0000313" key="2">
    <source>
        <dbReference type="EMBL" id="USF24581.1"/>
    </source>
</evidence>
<dbReference type="PANTHER" id="PTHR21666:SF286">
    <property type="entry name" value="LIPOPROTEIN NLPD"/>
    <property type="match status" value="1"/>
</dbReference>